<dbReference type="Gene3D" id="2.60.120.10">
    <property type="entry name" value="Jelly Rolls"/>
    <property type="match status" value="1"/>
</dbReference>
<keyword evidence="6" id="KW-1185">Reference proteome</keyword>
<dbReference type="InterPro" id="IPR012318">
    <property type="entry name" value="HTH_CRP"/>
</dbReference>
<accession>A0A2A4B386</accession>
<keyword evidence="3" id="KW-0804">Transcription</keyword>
<keyword evidence="1" id="KW-0805">Transcription regulation</keyword>
<reference evidence="5 6" key="1">
    <citation type="submission" date="2017-09" db="EMBL/GenBank/DDBJ databases">
        <title>Sphingomonas spermidinifaciens 9NM-10, whole genome shotgun sequence.</title>
        <authorList>
            <person name="Feng G."/>
            <person name="Zhu H."/>
        </authorList>
    </citation>
    <scope>NUCLEOTIDE SEQUENCE [LARGE SCALE GENOMIC DNA]</scope>
    <source>
        <strain evidence="5 6">9NM-10</strain>
    </source>
</reference>
<sequence length="244" mass="27535">MINLTLHRLELAEALSQQERAAVLGWSEIPAFFRRSEPILRQGDAPTRCAILRRGLACRWKMNSDGGRQIVSLHYPGDLLDLQHFLLERADHHISALTSCDLSWVSYEDLQQTVEQYPAVGRALWRYTLAEASVSREWLLNVGRRDALQRVAHLLVELHLRTTDAGMAATDAPTEALTQEDIADATGLTAVHVNRMIQRLRSSKALPERGKLMTTEHLQRLKEFAVFDGAYLHHLTSKRSAVIG</sequence>
<proteinExistence type="predicted"/>
<dbReference type="Pfam" id="PF13545">
    <property type="entry name" value="HTH_Crp_2"/>
    <property type="match status" value="1"/>
</dbReference>
<dbReference type="GO" id="GO:0003677">
    <property type="term" value="F:DNA binding"/>
    <property type="evidence" value="ECO:0007669"/>
    <property type="project" value="UniProtKB-KW"/>
</dbReference>
<dbReference type="InterPro" id="IPR018490">
    <property type="entry name" value="cNMP-bd_dom_sf"/>
</dbReference>
<gene>
    <name evidence="5" type="ORF">COC42_12415</name>
</gene>
<dbReference type="InterPro" id="IPR036390">
    <property type="entry name" value="WH_DNA-bd_sf"/>
</dbReference>
<dbReference type="InterPro" id="IPR000595">
    <property type="entry name" value="cNMP-bd_dom"/>
</dbReference>
<dbReference type="SUPFAM" id="SSF46785">
    <property type="entry name" value="Winged helix' DNA-binding domain"/>
    <property type="match status" value="1"/>
</dbReference>
<evidence type="ECO:0000256" key="1">
    <source>
        <dbReference type="ARBA" id="ARBA00023015"/>
    </source>
</evidence>
<dbReference type="EMBL" id="NWMW01000002">
    <property type="protein sequence ID" value="PCD02249.1"/>
    <property type="molecule type" value="Genomic_DNA"/>
</dbReference>
<evidence type="ECO:0000313" key="5">
    <source>
        <dbReference type="EMBL" id="PCD02249.1"/>
    </source>
</evidence>
<dbReference type="GO" id="GO:0006355">
    <property type="term" value="P:regulation of DNA-templated transcription"/>
    <property type="evidence" value="ECO:0007669"/>
    <property type="project" value="InterPro"/>
</dbReference>
<name>A0A2A4B386_9SPHN</name>
<dbReference type="CDD" id="cd00038">
    <property type="entry name" value="CAP_ED"/>
    <property type="match status" value="1"/>
</dbReference>
<dbReference type="PROSITE" id="PS51063">
    <property type="entry name" value="HTH_CRP_2"/>
    <property type="match status" value="1"/>
</dbReference>
<dbReference type="Proteomes" id="UP000218366">
    <property type="component" value="Unassembled WGS sequence"/>
</dbReference>
<organism evidence="5 6">
    <name type="scientific">Sphingomonas spermidinifaciens</name>
    <dbReference type="NCBI Taxonomy" id="1141889"/>
    <lineage>
        <taxon>Bacteria</taxon>
        <taxon>Pseudomonadati</taxon>
        <taxon>Pseudomonadota</taxon>
        <taxon>Alphaproteobacteria</taxon>
        <taxon>Sphingomonadales</taxon>
        <taxon>Sphingomonadaceae</taxon>
        <taxon>Sphingomonas</taxon>
    </lineage>
</organism>
<dbReference type="SMART" id="SM00100">
    <property type="entry name" value="cNMP"/>
    <property type="match status" value="1"/>
</dbReference>
<evidence type="ECO:0000259" key="4">
    <source>
        <dbReference type="PROSITE" id="PS51063"/>
    </source>
</evidence>
<keyword evidence="2" id="KW-0238">DNA-binding</keyword>
<dbReference type="InterPro" id="IPR036388">
    <property type="entry name" value="WH-like_DNA-bd_sf"/>
</dbReference>
<feature type="domain" description="HTH crp-type" evidence="4">
    <location>
        <begin position="145"/>
        <end position="219"/>
    </location>
</feature>
<evidence type="ECO:0000313" key="6">
    <source>
        <dbReference type="Proteomes" id="UP000218366"/>
    </source>
</evidence>
<dbReference type="Gene3D" id="1.10.10.10">
    <property type="entry name" value="Winged helix-like DNA-binding domain superfamily/Winged helix DNA-binding domain"/>
    <property type="match status" value="1"/>
</dbReference>
<evidence type="ECO:0000256" key="2">
    <source>
        <dbReference type="ARBA" id="ARBA00023125"/>
    </source>
</evidence>
<protein>
    <submittedName>
        <fullName evidence="5">Crp/Fnr family transcriptional regulator</fullName>
    </submittedName>
</protein>
<comment type="caution">
    <text evidence="5">The sequence shown here is derived from an EMBL/GenBank/DDBJ whole genome shotgun (WGS) entry which is preliminary data.</text>
</comment>
<evidence type="ECO:0000256" key="3">
    <source>
        <dbReference type="ARBA" id="ARBA00023163"/>
    </source>
</evidence>
<dbReference type="SUPFAM" id="SSF51206">
    <property type="entry name" value="cAMP-binding domain-like"/>
    <property type="match status" value="1"/>
</dbReference>
<dbReference type="Pfam" id="PF00027">
    <property type="entry name" value="cNMP_binding"/>
    <property type="match status" value="1"/>
</dbReference>
<dbReference type="AlphaFoldDB" id="A0A2A4B386"/>
<dbReference type="InterPro" id="IPR014710">
    <property type="entry name" value="RmlC-like_jellyroll"/>
</dbReference>